<evidence type="ECO:0000256" key="1">
    <source>
        <dbReference type="ARBA" id="ARBA00004141"/>
    </source>
</evidence>
<evidence type="ECO:0000256" key="4">
    <source>
        <dbReference type="ARBA" id="ARBA00022989"/>
    </source>
</evidence>
<keyword evidence="9" id="KW-1185">Reference proteome</keyword>
<feature type="domain" description="GtrA/DPMS transmembrane" evidence="7">
    <location>
        <begin position="14"/>
        <end position="128"/>
    </location>
</feature>
<dbReference type="GO" id="GO:0000271">
    <property type="term" value="P:polysaccharide biosynthetic process"/>
    <property type="evidence" value="ECO:0007669"/>
    <property type="project" value="InterPro"/>
</dbReference>
<organism evidence="8 9">
    <name type="scientific">Parazoarcus communis SWub3 = DSM 12120</name>
    <dbReference type="NCBI Taxonomy" id="1121029"/>
    <lineage>
        <taxon>Bacteria</taxon>
        <taxon>Pseudomonadati</taxon>
        <taxon>Pseudomonadota</taxon>
        <taxon>Betaproteobacteria</taxon>
        <taxon>Rhodocyclales</taxon>
        <taxon>Zoogloeaceae</taxon>
        <taxon>Parazoarcus</taxon>
    </lineage>
</organism>
<dbReference type="EMBL" id="QKOE01000004">
    <property type="protein sequence ID" value="PZA17044.1"/>
    <property type="molecule type" value="Genomic_DNA"/>
</dbReference>
<dbReference type="Proteomes" id="UP000248259">
    <property type="component" value="Unassembled WGS sequence"/>
</dbReference>
<dbReference type="RefSeq" id="WP_110523689.1">
    <property type="nucleotide sequence ID" value="NZ_WTVI01000016.1"/>
</dbReference>
<feature type="transmembrane region" description="Helical" evidence="6">
    <location>
        <begin position="103"/>
        <end position="121"/>
    </location>
</feature>
<comment type="caution">
    <text evidence="8">The sequence shown here is derived from an EMBL/GenBank/DDBJ whole genome shotgun (WGS) entry which is preliminary data.</text>
</comment>
<evidence type="ECO:0000259" key="7">
    <source>
        <dbReference type="Pfam" id="PF04138"/>
    </source>
</evidence>
<proteinExistence type="inferred from homology"/>
<feature type="transmembrane region" description="Helical" evidence="6">
    <location>
        <begin position="40"/>
        <end position="59"/>
    </location>
</feature>
<sequence length="136" mass="14705">MNVKARSGFSNLMRFAVVGVAGTSAHYALLLSLVEVAGVAYLWAAGAGFLLGALVNYVLSRMFVFASDRPHVDALPRFLLVALSGLLLTVMLMAGLVDLLGVHYLLAQVLTTVLLLFWHYLGNALWTFGQQPRPDA</sequence>
<evidence type="ECO:0000313" key="8">
    <source>
        <dbReference type="EMBL" id="PZA17044.1"/>
    </source>
</evidence>
<evidence type="ECO:0000256" key="3">
    <source>
        <dbReference type="ARBA" id="ARBA00022692"/>
    </source>
</evidence>
<comment type="subcellular location">
    <subcellularLocation>
        <location evidence="1">Membrane</location>
        <topology evidence="1">Multi-pass membrane protein</topology>
    </subcellularLocation>
</comment>
<reference evidence="8 9" key="1">
    <citation type="submission" date="2018-06" db="EMBL/GenBank/DDBJ databases">
        <title>Azoarcus communis strain SWub3 genome.</title>
        <authorList>
            <person name="Zorraquino Salvo V."/>
            <person name="Toubiana D."/>
            <person name="Blumwald E."/>
        </authorList>
    </citation>
    <scope>NUCLEOTIDE SEQUENCE [LARGE SCALE GENOMIC DNA]</scope>
    <source>
        <strain evidence="8 9">SWub3</strain>
    </source>
</reference>
<evidence type="ECO:0000313" key="9">
    <source>
        <dbReference type="Proteomes" id="UP000248259"/>
    </source>
</evidence>
<keyword evidence="3 6" id="KW-0812">Transmembrane</keyword>
<evidence type="ECO:0000256" key="2">
    <source>
        <dbReference type="ARBA" id="ARBA00009399"/>
    </source>
</evidence>
<feature type="transmembrane region" description="Helical" evidence="6">
    <location>
        <begin position="79"/>
        <end position="97"/>
    </location>
</feature>
<comment type="similarity">
    <text evidence="2">Belongs to the GtrA family.</text>
</comment>
<evidence type="ECO:0000256" key="6">
    <source>
        <dbReference type="SAM" id="Phobius"/>
    </source>
</evidence>
<dbReference type="PANTHER" id="PTHR38459:SF1">
    <property type="entry name" value="PROPHAGE BACTOPRENOL-LINKED GLUCOSE TRANSLOCASE HOMOLOG"/>
    <property type="match status" value="1"/>
</dbReference>
<protein>
    <submittedName>
        <fullName evidence="8">GtrA family protein</fullName>
    </submittedName>
</protein>
<name>A0A323UX33_9RHOO</name>
<dbReference type="GO" id="GO:0005886">
    <property type="term" value="C:plasma membrane"/>
    <property type="evidence" value="ECO:0007669"/>
    <property type="project" value="TreeGrafter"/>
</dbReference>
<keyword evidence="5 6" id="KW-0472">Membrane</keyword>
<accession>A0A323UX33</accession>
<feature type="transmembrane region" description="Helical" evidence="6">
    <location>
        <begin position="12"/>
        <end position="34"/>
    </location>
</feature>
<dbReference type="Pfam" id="PF04138">
    <property type="entry name" value="GtrA_DPMS_TM"/>
    <property type="match status" value="1"/>
</dbReference>
<dbReference type="OrthoDB" id="5296904at2"/>
<dbReference type="InterPro" id="IPR007267">
    <property type="entry name" value="GtrA_DPMS_TM"/>
</dbReference>
<dbReference type="AlphaFoldDB" id="A0A323UX33"/>
<dbReference type="PANTHER" id="PTHR38459">
    <property type="entry name" value="PROPHAGE BACTOPRENOL-LINKED GLUCOSE TRANSLOCASE HOMOLOG"/>
    <property type="match status" value="1"/>
</dbReference>
<evidence type="ECO:0000256" key="5">
    <source>
        <dbReference type="ARBA" id="ARBA00023136"/>
    </source>
</evidence>
<keyword evidence="4 6" id="KW-1133">Transmembrane helix</keyword>
<gene>
    <name evidence="8" type="ORF">DNK49_07315</name>
</gene>
<dbReference type="InterPro" id="IPR051401">
    <property type="entry name" value="GtrA_CellWall_Glycosyl"/>
</dbReference>